<comment type="caution">
    <text evidence="7">The sequence shown here is derived from an EMBL/GenBank/DDBJ whole genome shotgun (WGS) entry which is preliminary data.</text>
</comment>
<accession>A0A6D2KLJ9</accession>
<evidence type="ECO:0000313" key="7">
    <source>
        <dbReference type="EMBL" id="CAA7048468.1"/>
    </source>
</evidence>
<keyword evidence="4" id="KW-0539">Nucleus</keyword>
<dbReference type="InterPro" id="IPR006957">
    <property type="entry name" value="EIN3"/>
</dbReference>
<dbReference type="GO" id="GO:0003677">
    <property type="term" value="F:DNA binding"/>
    <property type="evidence" value="ECO:0007669"/>
    <property type="project" value="TreeGrafter"/>
</dbReference>
<feature type="domain" description="Ethylene insensitive 3-like DNA-binding" evidence="6">
    <location>
        <begin position="156"/>
        <end position="241"/>
    </location>
</feature>
<feature type="domain" description="Ethylene insensitive 3-like DNA-binding" evidence="6">
    <location>
        <begin position="32"/>
        <end position="152"/>
    </location>
</feature>
<dbReference type="InterPro" id="IPR047091">
    <property type="entry name" value="EIN3-like_DNA-bd"/>
</dbReference>
<dbReference type="PANTHER" id="PTHR33305:SF59">
    <property type="entry name" value="ETHYLENE INSENSITIVE 3-LIKE DNA-BINDING DOMAIN-CONTAINING PROTEIN"/>
    <property type="match status" value="1"/>
</dbReference>
<comment type="subcellular location">
    <subcellularLocation>
        <location evidence="1">Nucleus</location>
    </subcellularLocation>
</comment>
<feature type="coiled-coil region" evidence="5">
    <location>
        <begin position="31"/>
        <end position="58"/>
    </location>
</feature>
<gene>
    <name evidence="7" type="ORF">MERR_LOCUS35703</name>
</gene>
<name>A0A6D2KLJ9_9BRAS</name>
<protein>
    <recommendedName>
        <fullName evidence="6">Ethylene insensitive 3-like DNA-binding domain-containing protein</fullName>
    </recommendedName>
</protein>
<keyword evidence="5" id="KW-0175">Coiled coil</keyword>
<comment type="similarity">
    <text evidence="2">Belongs to the EIN3 family.</text>
</comment>
<dbReference type="InterPro" id="IPR023278">
    <property type="entry name" value="Ethylene_insens-like_DNA-bd"/>
</dbReference>
<dbReference type="OrthoDB" id="1038662at2759"/>
<dbReference type="SUPFAM" id="SSF116768">
    <property type="entry name" value="DNA-binding domain of EIN3-like"/>
    <property type="match status" value="1"/>
</dbReference>
<keyword evidence="3" id="KW-0936">Ethylene signaling pathway</keyword>
<dbReference type="Gene3D" id="1.10.3180.10">
    <property type="entry name" value="DNA-binding domain of EIN3-like"/>
    <property type="match status" value="1"/>
</dbReference>
<dbReference type="GO" id="GO:0003700">
    <property type="term" value="F:DNA-binding transcription factor activity"/>
    <property type="evidence" value="ECO:0007669"/>
    <property type="project" value="InterPro"/>
</dbReference>
<dbReference type="GO" id="GO:0005634">
    <property type="term" value="C:nucleus"/>
    <property type="evidence" value="ECO:0007669"/>
    <property type="project" value="UniProtKB-SubCell"/>
</dbReference>
<reference evidence="7" key="1">
    <citation type="submission" date="2020-01" db="EMBL/GenBank/DDBJ databases">
        <authorList>
            <person name="Mishra B."/>
        </authorList>
    </citation>
    <scope>NUCLEOTIDE SEQUENCE [LARGE SCALE GENOMIC DNA]</scope>
</reference>
<dbReference type="GO" id="GO:0009873">
    <property type="term" value="P:ethylene-activated signaling pathway"/>
    <property type="evidence" value="ECO:0007669"/>
    <property type="project" value="UniProtKB-KW"/>
</dbReference>
<dbReference type="Proteomes" id="UP000467841">
    <property type="component" value="Unassembled WGS sequence"/>
</dbReference>
<evidence type="ECO:0000256" key="1">
    <source>
        <dbReference type="ARBA" id="ARBA00004123"/>
    </source>
</evidence>
<evidence type="ECO:0000256" key="2">
    <source>
        <dbReference type="ARBA" id="ARBA00009416"/>
    </source>
</evidence>
<evidence type="ECO:0000313" key="8">
    <source>
        <dbReference type="Proteomes" id="UP000467841"/>
    </source>
</evidence>
<sequence>MEFNKMAMHGNGAFFISDSDSTSEDDELVDVDELEKRIWRQEARLRRLKEQRKTKERVGEQAMMSTEMKKTCREQDAITEEMYKMMEFYKAQGFVYGIVPENGKPVMMSASDNLQEWWKDEVRFDLNGPIAIAEHKESENMMNLASNIQGNDAANELGVRPPWWPTGQEHWWPQDQEQGLAPPYKKPHDLNKRWKICVLTSVIKHLSPGKARKIVSESKKLRKKMAATEWDIWFNIVNQEENSLNLETMLNLSNFEMDQTQMMGKRKPEESYLMDNEINVGFQNMSSRRDNNQPVWPNRDSLLAFGGYENGQEMVPEFMSMYDGNMSNQTCSVMGNQSVNLLQPIAQNHQEQMHVAQKAAAKPRVLYK</sequence>
<dbReference type="Pfam" id="PF04873">
    <property type="entry name" value="EIN3_DNA-bd"/>
    <property type="match status" value="2"/>
</dbReference>
<dbReference type="AlphaFoldDB" id="A0A6D2KLJ9"/>
<dbReference type="EMBL" id="CACVBM020001385">
    <property type="protein sequence ID" value="CAA7048468.1"/>
    <property type="molecule type" value="Genomic_DNA"/>
</dbReference>
<keyword evidence="8" id="KW-1185">Reference proteome</keyword>
<dbReference type="PANTHER" id="PTHR33305">
    <property type="entry name" value="ETHYLENE INSENSITIVE 3-LIKE 2 PROTEIN"/>
    <property type="match status" value="1"/>
</dbReference>
<evidence type="ECO:0000256" key="3">
    <source>
        <dbReference type="ARBA" id="ARBA00022745"/>
    </source>
</evidence>
<evidence type="ECO:0000256" key="4">
    <source>
        <dbReference type="ARBA" id="ARBA00023242"/>
    </source>
</evidence>
<evidence type="ECO:0000259" key="6">
    <source>
        <dbReference type="Pfam" id="PF04873"/>
    </source>
</evidence>
<organism evidence="7 8">
    <name type="scientific">Microthlaspi erraticum</name>
    <dbReference type="NCBI Taxonomy" id="1685480"/>
    <lineage>
        <taxon>Eukaryota</taxon>
        <taxon>Viridiplantae</taxon>
        <taxon>Streptophyta</taxon>
        <taxon>Embryophyta</taxon>
        <taxon>Tracheophyta</taxon>
        <taxon>Spermatophyta</taxon>
        <taxon>Magnoliopsida</taxon>
        <taxon>eudicotyledons</taxon>
        <taxon>Gunneridae</taxon>
        <taxon>Pentapetalae</taxon>
        <taxon>rosids</taxon>
        <taxon>malvids</taxon>
        <taxon>Brassicales</taxon>
        <taxon>Brassicaceae</taxon>
        <taxon>Coluteocarpeae</taxon>
        <taxon>Microthlaspi</taxon>
    </lineage>
</organism>
<proteinExistence type="inferred from homology"/>
<evidence type="ECO:0000256" key="5">
    <source>
        <dbReference type="SAM" id="Coils"/>
    </source>
</evidence>